<evidence type="ECO:0000259" key="1">
    <source>
        <dbReference type="Pfam" id="PF13566"/>
    </source>
</evidence>
<dbReference type="NCBIfam" id="TIGR03915">
    <property type="entry name" value="SAM_7_link_chp"/>
    <property type="match status" value="1"/>
</dbReference>
<dbReference type="AlphaFoldDB" id="A0A399D1B6"/>
<proteinExistence type="predicted"/>
<evidence type="ECO:0000313" key="2">
    <source>
        <dbReference type="EMBL" id="RIH65236.1"/>
    </source>
</evidence>
<feature type="domain" description="DUF4130" evidence="1">
    <location>
        <begin position="92"/>
        <end position="260"/>
    </location>
</feature>
<dbReference type="OrthoDB" id="5290748at2"/>
<dbReference type="EMBL" id="QWET01000007">
    <property type="protein sequence ID" value="RIH65236.1"/>
    <property type="molecule type" value="Genomic_DNA"/>
</dbReference>
<dbReference type="InterPro" id="IPR023875">
    <property type="entry name" value="DNA_repair_put"/>
</dbReference>
<evidence type="ECO:0000313" key="3">
    <source>
        <dbReference type="Proteomes" id="UP000266441"/>
    </source>
</evidence>
<dbReference type="RefSeq" id="WP_119350158.1">
    <property type="nucleotide sequence ID" value="NZ_QWET01000007.1"/>
</dbReference>
<dbReference type="InterPro" id="IPR025404">
    <property type="entry name" value="DUF4130"/>
</dbReference>
<gene>
    <name evidence="2" type="ORF">D1164_11670</name>
</gene>
<keyword evidence="3" id="KW-1185">Reference proteome</keyword>
<name>A0A399D1B6_9BACT</name>
<dbReference type="Pfam" id="PF13566">
    <property type="entry name" value="DUF4130"/>
    <property type="match status" value="1"/>
</dbReference>
<protein>
    <submittedName>
        <fullName evidence="2">DNA metabolism protein</fullName>
    </submittedName>
</protein>
<sequence>MAEIKTAFMLIFNYDSTFEGLLTSVFEAYNRNRFPDAIQAKGRQPESLFAEVVEIDSVTEKADRVWKGIQKKVTKRNSQLLFHAFLSEEEGIEMKILRFVQRLFAEEVNIETDFGDPDVLYLVQTDRKVKREAMRMMQFVRFQQTKDGLYVCGIEPRYDVLPMVITHFRNRFADQQWLMYDLRRNYGAFYNKKSVEEVVLTSQEINRNTGQVNRNVLEESDAFYQTLWKSYFQNISIKERKNLRLQRQHMPRRFWRYLTEKQF</sequence>
<accession>A0A399D1B6</accession>
<reference evidence="2 3" key="1">
    <citation type="journal article" date="2015" name="Int. J. Syst. Evol. Microbiol.">
        <title>Mariniphaga sediminis sp. nov., isolated from coastal sediment.</title>
        <authorList>
            <person name="Wang F.Q."/>
            <person name="Shen Q.Y."/>
            <person name="Chen G.J."/>
            <person name="Du Z.J."/>
        </authorList>
    </citation>
    <scope>NUCLEOTIDE SEQUENCE [LARGE SCALE GENOMIC DNA]</scope>
    <source>
        <strain evidence="2 3">SY21</strain>
    </source>
</reference>
<dbReference type="Proteomes" id="UP000266441">
    <property type="component" value="Unassembled WGS sequence"/>
</dbReference>
<organism evidence="2 3">
    <name type="scientific">Mariniphaga sediminis</name>
    <dbReference type="NCBI Taxonomy" id="1628158"/>
    <lineage>
        <taxon>Bacteria</taxon>
        <taxon>Pseudomonadati</taxon>
        <taxon>Bacteroidota</taxon>
        <taxon>Bacteroidia</taxon>
        <taxon>Marinilabiliales</taxon>
        <taxon>Prolixibacteraceae</taxon>
        <taxon>Mariniphaga</taxon>
    </lineage>
</organism>
<comment type="caution">
    <text evidence="2">The sequence shown here is derived from an EMBL/GenBank/DDBJ whole genome shotgun (WGS) entry which is preliminary data.</text>
</comment>